<name>A0A2G7G030_9EURO</name>
<protein>
    <submittedName>
        <fullName evidence="7">Efflux pump antibiotic resistance protein</fullName>
    </submittedName>
</protein>
<dbReference type="EMBL" id="NEXV01000269">
    <property type="protein sequence ID" value="PIG86178.1"/>
    <property type="molecule type" value="Genomic_DNA"/>
</dbReference>
<evidence type="ECO:0000313" key="7">
    <source>
        <dbReference type="EMBL" id="PIG86178.1"/>
    </source>
</evidence>
<dbReference type="SUPFAM" id="SSF103473">
    <property type="entry name" value="MFS general substrate transporter"/>
    <property type="match status" value="1"/>
</dbReference>
<keyword evidence="4 6" id="KW-1133">Transmembrane helix</keyword>
<feature type="transmembrane region" description="Helical" evidence="6">
    <location>
        <begin position="182"/>
        <end position="198"/>
    </location>
</feature>
<accession>A0A2G7G030</accession>
<evidence type="ECO:0000256" key="5">
    <source>
        <dbReference type="ARBA" id="ARBA00023136"/>
    </source>
</evidence>
<feature type="transmembrane region" description="Helical" evidence="6">
    <location>
        <begin position="303"/>
        <end position="320"/>
    </location>
</feature>
<keyword evidence="5 6" id="KW-0472">Membrane</keyword>
<dbReference type="GO" id="GO:0005886">
    <property type="term" value="C:plasma membrane"/>
    <property type="evidence" value="ECO:0007669"/>
    <property type="project" value="TreeGrafter"/>
</dbReference>
<feature type="transmembrane region" description="Helical" evidence="6">
    <location>
        <begin position="245"/>
        <end position="266"/>
    </location>
</feature>
<evidence type="ECO:0000313" key="8">
    <source>
        <dbReference type="Proteomes" id="UP000231358"/>
    </source>
</evidence>
<evidence type="ECO:0000256" key="6">
    <source>
        <dbReference type="SAM" id="Phobius"/>
    </source>
</evidence>
<dbReference type="PANTHER" id="PTHR23501:SF102">
    <property type="entry name" value="DRUG TRANSPORTER, PUTATIVE (AFU_ORTHOLOGUE AFUA_3G08530)-RELATED"/>
    <property type="match status" value="1"/>
</dbReference>
<dbReference type="InterPro" id="IPR036259">
    <property type="entry name" value="MFS_trans_sf"/>
</dbReference>
<comment type="similarity">
    <text evidence="2">Belongs to the major facilitator superfamily. TCR/Tet family.</text>
</comment>
<dbReference type="Gene3D" id="1.20.1250.20">
    <property type="entry name" value="MFS general substrate transporter like domains"/>
    <property type="match status" value="1"/>
</dbReference>
<evidence type="ECO:0000256" key="4">
    <source>
        <dbReference type="ARBA" id="ARBA00022989"/>
    </source>
</evidence>
<feature type="transmembrane region" description="Helical" evidence="6">
    <location>
        <begin position="204"/>
        <end position="224"/>
    </location>
</feature>
<comment type="subcellular location">
    <subcellularLocation>
        <location evidence="1">Membrane</location>
        <topology evidence="1">Multi-pass membrane protein</topology>
    </subcellularLocation>
</comment>
<organism evidence="7 8">
    <name type="scientific">Aspergillus arachidicola</name>
    <dbReference type="NCBI Taxonomy" id="656916"/>
    <lineage>
        <taxon>Eukaryota</taxon>
        <taxon>Fungi</taxon>
        <taxon>Dikarya</taxon>
        <taxon>Ascomycota</taxon>
        <taxon>Pezizomycotina</taxon>
        <taxon>Eurotiomycetes</taxon>
        <taxon>Eurotiomycetidae</taxon>
        <taxon>Eurotiales</taxon>
        <taxon>Aspergillaceae</taxon>
        <taxon>Aspergillus</taxon>
        <taxon>Aspergillus subgen. Circumdati</taxon>
    </lineage>
</organism>
<gene>
    <name evidence="7" type="ORF">AARAC_006219</name>
</gene>
<evidence type="ECO:0000256" key="3">
    <source>
        <dbReference type="ARBA" id="ARBA00022692"/>
    </source>
</evidence>
<dbReference type="PANTHER" id="PTHR23501">
    <property type="entry name" value="MAJOR FACILITATOR SUPERFAMILY"/>
    <property type="match status" value="1"/>
</dbReference>
<proteinExistence type="inferred from homology"/>
<dbReference type="Proteomes" id="UP000231358">
    <property type="component" value="Unassembled WGS sequence"/>
</dbReference>
<dbReference type="GO" id="GO:0022857">
    <property type="term" value="F:transmembrane transporter activity"/>
    <property type="evidence" value="ECO:0007669"/>
    <property type="project" value="TreeGrafter"/>
</dbReference>
<evidence type="ECO:0000256" key="2">
    <source>
        <dbReference type="ARBA" id="ARBA00007520"/>
    </source>
</evidence>
<comment type="caution">
    <text evidence="7">The sequence shown here is derived from an EMBL/GenBank/DDBJ whole genome shotgun (WGS) entry which is preliminary data.</text>
</comment>
<reference evidence="7 8" key="1">
    <citation type="submission" date="2017-05" db="EMBL/GenBank/DDBJ databases">
        <title>Genome sequence for an aflatoxigenic pathogen of Argentinian peanut, Aspergillus arachidicola.</title>
        <authorList>
            <person name="Moore G."/>
            <person name="Beltz S.B."/>
            <person name="Mack B.M."/>
        </authorList>
    </citation>
    <scope>NUCLEOTIDE SEQUENCE [LARGE SCALE GENOMIC DNA]</scope>
    <source>
        <strain evidence="7 8">CBS 117610</strain>
    </source>
</reference>
<evidence type="ECO:0000256" key="1">
    <source>
        <dbReference type="ARBA" id="ARBA00004141"/>
    </source>
</evidence>
<dbReference type="AlphaFoldDB" id="A0A2G7G030"/>
<keyword evidence="8" id="KW-1185">Reference proteome</keyword>
<sequence length="339" mass="36872">MNHDEILALEHKTWDALCISGSTLLPLLSGDCVMVFPGGMKLSKESYPTLNSILTSEEFVPWSSYTILESEVRTLDKNAQSTLICYNVSARRVSDRDSQSFDALCSSGWRKIGPTSGRWYSINRLHVSLSSPSATSTRSTFRTFLASVPFSPAFTYLPGATLVGHDTWQWTIRATHRQIRPVIWIGCPLMTVGTGLFIDFGPRLVLWKIVVYQLIAGIGAGPLFQAPMIAFQNALKPENVAAGNAALAFLKNLATSLSLVIGGVVAQSGLGDLRLVDANAETEEDGGGTVDRTAFVAGLSHMWIFYTAICGVMTIASLTIQKRRLGDEHGDEEIVPDVN</sequence>
<keyword evidence="3 6" id="KW-0812">Transmembrane</keyword>